<keyword evidence="5 12" id="KW-0138">CF(0)</keyword>
<comment type="similarity">
    <text evidence="2 12">Belongs to the ATPase protein 8 family.</text>
</comment>
<keyword evidence="4 12" id="KW-0813">Transport</keyword>
<comment type="subunit">
    <text evidence="3">F-type ATPases have 2 components, CF(1) - the catalytic core - and CF(0) - the membrane proton channel.</text>
</comment>
<keyword evidence="8 13" id="KW-1133">Transmembrane helix</keyword>
<sequence>MPQMAPMSWLILFLLFCITFLTFTILNYFMKPMSITTKLSRGASIHSSVLTWSW</sequence>
<reference evidence="14" key="1">
    <citation type="journal article" date="2014" name="Nucleic Acids Res.">
        <title>Multiplex sequencing of pooled mitochondrial genomes-a crucial step toward biodiversity analysis using mito-metagenomics.</title>
        <authorList>
            <person name="Tang M."/>
            <person name="Tan M."/>
            <person name="Meng G."/>
            <person name="Yang S."/>
            <person name="Su X."/>
            <person name="Liu S."/>
            <person name="Song W."/>
            <person name="Li Y."/>
            <person name="Wu Q."/>
            <person name="Zhang A."/>
            <person name="Zhou X."/>
        </authorList>
    </citation>
    <scope>NUCLEOTIDE SEQUENCE</scope>
    <source>
        <strain evidence="14">CL38</strain>
    </source>
</reference>
<evidence type="ECO:0000256" key="9">
    <source>
        <dbReference type="ARBA" id="ARBA00023065"/>
    </source>
</evidence>
<dbReference type="GO" id="GO:0045259">
    <property type="term" value="C:proton-transporting ATP synthase complex"/>
    <property type="evidence" value="ECO:0007669"/>
    <property type="project" value="UniProtKB-KW"/>
</dbReference>
<organism evidence="14">
    <name type="scientific">Teloganodidae sp. MT-2014</name>
    <dbReference type="NCBI Taxonomy" id="1560024"/>
    <lineage>
        <taxon>Eukaryota</taxon>
        <taxon>Metazoa</taxon>
        <taxon>Ecdysozoa</taxon>
        <taxon>Arthropoda</taxon>
        <taxon>Hexapoda</taxon>
        <taxon>Insecta</taxon>
        <taxon>Pterygota</taxon>
        <taxon>Palaeoptera</taxon>
        <taxon>Ephemeroptera</taxon>
        <taxon>Pannota</taxon>
        <taxon>Teloganodidae</taxon>
    </lineage>
</organism>
<evidence type="ECO:0000256" key="8">
    <source>
        <dbReference type="ARBA" id="ARBA00022989"/>
    </source>
</evidence>
<evidence type="ECO:0000256" key="12">
    <source>
        <dbReference type="RuleBase" id="RU003661"/>
    </source>
</evidence>
<evidence type="ECO:0000256" key="1">
    <source>
        <dbReference type="ARBA" id="ARBA00004304"/>
    </source>
</evidence>
<proteinExistence type="inferred from homology"/>
<geneLocation type="mitochondrion" evidence="14"/>
<keyword evidence="9 12" id="KW-0406">Ion transport</keyword>
<evidence type="ECO:0000256" key="4">
    <source>
        <dbReference type="ARBA" id="ARBA00022448"/>
    </source>
</evidence>
<dbReference type="GO" id="GO:0015078">
    <property type="term" value="F:proton transmembrane transporter activity"/>
    <property type="evidence" value="ECO:0007669"/>
    <property type="project" value="InterPro"/>
</dbReference>
<evidence type="ECO:0000256" key="7">
    <source>
        <dbReference type="ARBA" id="ARBA00022781"/>
    </source>
</evidence>
<evidence type="ECO:0000256" key="10">
    <source>
        <dbReference type="ARBA" id="ARBA00023128"/>
    </source>
</evidence>
<dbReference type="AlphaFoldDB" id="A0A0A0RZE9"/>
<evidence type="ECO:0000256" key="2">
    <source>
        <dbReference type="ARBA" id="ARBA00008892"/>
    </source>
</evidence>
<feature type="transmembrane region" description="Helical" evidence="13">
    <location>
        <begin position="6"/>
        <end position="29"/>
    </location>
</feature>
<accession>A0A0A0RZE9</accession>
<gene>
    <name evidence="14" type="primary">ATP8</name>
</gene>
<dbReference type="InterPro" id="IPR001421">
    <property type="entry name" value="ATP8_metazoa"/>
</dbReference>
<evidence type="ECO:0000256" key="6">
    <source>
        <dbReference type="ARBA" id="ARBA00022692"/>
    </source>
</evidence>
<name>A0A0A0RZE9_9INSE</name>
<dbReference type="EMBL" id="KM244703">
    <property type="protein sequence ID" value="AIW06344.1"/>
    <property type="molecule type" value="Genomic_DNA"/>
</dbReference>
<dbReference type="GO" id="GO:0031966">
    <property type="term" value="C:mitochondrial membrane"/>
    <property type="evidence" value="ECO:0007669"/>
    <property type="project" value="UniProtKB-SubCell"/>
</dbReference>
<keyword evidence="11 13" id="KW-0472">Membrane</keyword>
<protein>
    <recommendedName>
        <fullName evidence="12">ATP synthase complex subunit 8</fullName>
    </recommendedName>
</protein>
<evidence type="ECO:0000313" key="14">
    <source>
        <dbReference type="EMBL" id="AIW06344.1"/>
    </source>
</evidence>
<evidence type="ECO:0000256" key="13">
    <source>
        <dbReference type="SAM" id="Phobius"/>
    </source>
</evidence>
<comment type="subcellular location">
    <subcellularLocation>
        <location evidence="1 12">Mitochondrion membrane</location>
        <topology evidence="1 12">Single-pass membrane protein</topology>
    </subcellularLocation>
</comment>
<keyword evidence="7 12" id="KW-0375">Hydrogen ion transport</keyword>
<dbReference type="GO" id="GO:0015986">
    <property type="term" value="P:proton motive force-driven ATP synthesis"/>
    <property type="evidence" value="ECO:0007669"/>
    <property type="project" value="InterPro"/>
</dbReference>
<keyword evidence="10 12" id="KW-0496">Mitochondrion</keyword>
<dbReference type="Pfam" id="PF00895">
    <property type="entry name" value="ATP-synt_8"/>
    <property type="match status" value="1"/>
</dbReference>
<evidence type="ECO:0000256" key="5">
    <source>
        <dbReference type="ARBA" id="ARBA00022547"/>
    </source>
</evidence>
<evidence type="ECO:0000256" key="3">
    <source>
        <dbReference type="ARBA" id="ARBA00011291"/>
    </source>
</evidence>
<keyword evidence="6 12" id="KW-0812">Transmembrane</keyword>
<evidence type="ECO:0000256" key="11">
    <source>
        <dbReference type="ARBA" id="ARBA00023136"/>
    </source>
</evidence>